<dbReference type="GO" id="GO:0046933">
    <property type="term" value="F:proton-transporting ATP synthase activity, rotational mechanism"/>
    <property type="evidence" value="ECO:0007669"/>
    <property type="project" value="TreeGrafter"/>
</dbReference>
<keyword evidence="6" id="KW-1278">Translocase</keyword>
<keyword evidence="10" id="KW-0066">ATP synthesis</keyword>
<dbReference type="PANTHER" id="PTHR15184">
    <property type="entry name" value="ATP SYNTHASE"/>
    <property type="match status" value="1"/>
</dbReference>
<dbReference type="PROSITE" id="PS00152">
    <property type="entry name" value="ATPASE_ALPHA_BETA"/>
    <property type="match status" value="1"/>
</dbReference>
<accession>A0A3Q9QUP5</accession>
<organism evidence="11 12">
    <name type="scientific">Neobacillus mesonae</name>
    <dbReference type="NCBI Taxonomy" id="1193713"/>
    <lineage>
        <taxon>Bacteria</taxon>
        <taxon>Bacillati</taxon>
        <taxon>Bacillota</taxon>
        <taxon>Bacilli</taxon>
        <taxon>Bacillales</taxon>
        <taxon>Bacillaceae</taxon>
        <taxon>Neobacillus</taxon>
    </lineage>
</organism>
<keyword evidence="4" id="KW-0547">Nucleotide-binding</keyword>
<dbReference type="InterPro" id="IPR027417">
    <property type="entry name" value="P-loop_NTPase"/>
</dbReference>
<keyword evidence="8" id="KW-0472">Membrane</keyword>
<sequence length="343" mass="37942">MDEIKLNVELLRKRVPNLTVAAAAAGLRPATVSNLCTGKIPLARAEVRTLVALADLAECSVDELIIRGNTVEMLETGIKAIDFFAPLTLGSTIGFVARPGMGQLVLLAEIFHRMNERSYQTFFLKPMEDAIGLSDVTNAAEFICFSPNEVLENMLTVSKKPILLAADRQTVLSGEIDTLLEELKEKGIVPTTILVDLRGEAVDEQEPYGPLDTLLQFDADLVSRKIYPSINPLYSTSVLAEGGHLSKVHLQALQEAKKILRRYRELRFLGRDRVPESDKSTYHRGLRLEAYFSQPFFIAEPITKIQGAAVALQTTIKDVQRIMKGELDDVEIESLSYRGEIGG</sequence>
<keyword evidence="12" id="KW-1185">Reference proteome</keyword>
<comment type="similarity">
    <text evidence="2">Belongs to the ATPase alpha/beta chains family.</text>
</comment>
<dbReference type="OrthoDB" id="2447669at2"/>
<dbReference type="SUPFAM" id="SSF47917">
    <property type="entry name" value="C-terminal domain of alpha and beta subunits of F1 ATP synthase"/>
    <property type="match status" value="1"/>
</dbReference>
<dbReference type="Proteomes" id="UP000282892">
    <property type="component" value="Chromosome"/>
</dbReference>
<dbReference type="GO" id="GO:0005524">
    <property type="term" value="F:ATP binding"/>
    <property type="evidence" value="ECO:0007669"/>
    <property type="project" value="UniProtKB-KW"/>
</dbReference>
<name>A0A3Q9QUP5_9BACI</name>
<gene>
    <name evidence="11" type="ORF">CHR53_21605</name>
</gene>
<evidence type="ECO:0000313" key="12">
    <source>
        <dbReference type="Proteomes" id="UP000282892"/>
    </source>
</evidence>
<evidence type="ECO:0000256" key="5">
    <source>
        <dbReference type="ARBA" id="ARBA00022840"/>
    </source>
</evidence>
<dbReference type="Gene3D" id="3.40.50.300">
    <property type="entry name" value="P-loop containing nucleotide triphosphate hydrolases"/>
    <property type="match status" value="1"/>
</dbReference>
<evidence type="ECO:0000256" key="9">
    <source>
        <dbReference type="ARBA" id="ARBA00023196"/>
    </source>
</evidence>
<evidence type="ECO:0000256" key="1">
    <source>
        <dbReference type="ARBA" id="ARBA00004370"/>
    </source>
</evidence>
<dbReference type="KEGG" id="nmk:CHR53_21605"/>
<dbReference type="InterPro" id="IPR020003">
    <property type="entry name" value="ATPase_a/bsu_AS"/>
</dbReference>
<evidence type="ECO:0000256" key="7">
    <source>
        <dbReference type="ARBA" id="ARBA00023065"/>
    </source>
</evidence>
<evidence type="ECO:0000256" key="2">
    <source>
        <dbReference type="ARBA" id="ARBA00008936"/>
    </source>
</evidence>
<dbReference type="RefSeq" id="WP_127488302.1">
    <property type="nucleotide sequence ID" value="NZ_CP022572.1"/>
</dbReference>
<evidence type="ECO:0000256" key="6">
    <source>
        <dbReference type="ARBA" id="ARBA00022967"/>
    </source>
</evidence>
<reference evidence="11 12" key="1">
    <citation type="submission" date="2017-07" db="EMBL/GenBank/DDBJ databases">
        <title>The complete genome sequence of Bacillus mesonae strain H20-5, an efficient strain improving plant abiotic stress resistance.</title>
        <authorList>
            <person name="Kim S.Y."/>
            <person name="Song H."/>
            <person name="Sang M.K."/>
            <person name="Weon H.-Y."/>
            <person name="Song J."/>
        </authorList>
    </citation>
    <scope>NUCLEOTIDE SEQUENCE [LARGE SCALE GENOMIC DNA]</scope>
    <source>
        <strain evidence="11 12">H20-5</strain>
    </source>
</reference>
<evidence type="ECO:0000256" key="4">
    <source>
        <dbReference type="ARBA" id="ARBA00022741"/>
    </source>
</evidence>
<dbReference type="Gene3D" id="1.10.1140.10">
    <property type="entry name" value="Bovine Mitochondrial F1-atpase, Atp Synthase Beta Chain, Chain D, domain 3"/>
    <property type="match status" value="1"/>
</dbReference>
<keyword evidence="3" id="KW-0813">Transport</keyword>
<keyword evidence="5" id="KW-0067">ATP-binding</keyword>
<keyword evidence="9" id="KW-0139">CF(1)</keyword>
<dbReference type="InterPro" id="IPR050053">
    <property type="entry name" value="ATPase_alpha/beta_chains"/>
</dbReference>
<dbReference type="STRING" id="1193713.GCA_001636315_01202"/>
<dbReference type="InterPro" id="IPR024034">
    <property type="entry name" value="ATPase_F1/V1_b/a_C"/>
</dbReference>
<keyword evidence="7" id="KW-0406">Ion transport</keyword>
<evidence type="ECO:0000256" key="8">
    <source>
        <dbReference type="ARBA" id="ARBA00023136"/>
    </source>
</evidence>
<dbReference type="GO" id="GO:0045259">
    <property type="term" value="C:proton-transporting ATP synthase complex"/>
    <property type="evidence" value="ECO:0007669"/>
    <property type="project" value="UniProtKB-KW"/>
</dbReference>
<evidence type="ECO:0000256" key="10">
    <source>
        <dbReference type="ARBA" id="ARBA00023310"/>
    </source>
</evidence>
<evidence type="ECO:0000313" key="11">
    <source>
        <dbReference type="EMBL" id="AZU63657.1"/>
    </source>
</evidence>
<evidence type="ECO:0000256" key="3">
    <source>
        <dbReference type="ARBA" id="ARBA00022448"/>
    </source>
</evidence>
<dbReference type="AlphaFoldDB" id="A0A3Q9QUP5"/>
<protein>
    <submittedName>
        <fullName evidence="11">Uncharacterized protein</fullName>
    </submittedName>
</protein>
<dbReference type="PANTHER" id="PTHR15184:SF71">
    <property type="entry name" value="ATP SYNTHASE SUBUNIT BETA, MITOCHONDRIAL"/>
    <property type="match status" value="1"/>
</dbReference>
<proteinExistence type="inferred from homology"/>
<dbReference type="EMBL" id="CP022572">
    <property type="protein sequence ID" value="AZU63657.1"/>
    <property type="molecule type" value="Genomic_DNA"/>
</dbReference>
<dbReference type="SUPFAM" id="SSF52540">
    <property type="entry name" value="P-loop containing nucleoside triphosphate hydrolases"/>
    <property type="match status" value="1"/>
</dbReference>
<comment type="subcellular location">
    <subcellularLocation>
        <location evidence="1">Membrane</location>
    </subcellularLocation>
</comment>